<organism evidence="2 3">
    <name type="scientific">Bacillus phage BCD7</name>
    <dbReference type="NCBI Taxonomy" id="1136534"/>
    <lineage>
        <taxon>Viruses</taxon>
        <taxon>Duplodnaviria</taxon>
        <taxon>Heunggongvirae</taxon>
        <taxon>Uroviricota</taxon>
        <taxon>Caudoviricetes</taxon>
        <taxon>Becedseptimavirus</taxon>
        <taxon>Becedseptimavirus BCD7</taxon>
    </lineage>
</organism>
<feature type="region of interest" description="Disordered" evidence="1">
    <location>
        <begin position="1"/>
        <end position="22"/>
    </location>
</feature>
<feature type="compositionally biased region" description="Basic residues" evidence="1">
    <location>
        <begin position="265"/>
        <end position="274"/>
    </location>
</feature>
<protein>
    <submittedName>
        <fullName evidence="2">Uncharacterized protein</fullName>
    </submittedName>
</protein>
<dbReference type="RefSeq" id="YP_007005907.1">
    <property type="nucleotide sequence ID" value="NC_019515.1"/>
</dbReference>
<feature type="compositionally biased region" description="Acidic residues" evidence="1">
    <location>
        <begin position="212"/>
        <end position="261"/>
    </location>
</feature>
<evidence type="ECO:0000256" key="1">
    <source>
        <dbReference type="SAM" id="MobiDB-lite"/>
    </source>
</evidence>
<accession>J9PTY5</accession>
<proteinExistence type="predicted"/>
<dbReference type="KEGG" id="vg:14011575"/>
<feature type="compositionally biased region" description="Basic residues" evidence="1">
    <location>
        <begin position="1"/>
        <end position="10"/>
    </location>
</feature>
<keyword evidence="3" id="KW-1185">Reference proteome</keyword>
<sequence>MSVFKRRGFSAHKEEETKREKERARRQGKIFRMFLKDGDEDVPVIFLTEEPILFHEHSIKSGKGWDNITCSGDNCPECDRGDNPSYKGAWLVVDRRTFEVDEYKDNKKTGNKKKVKDRVKLLVRGSSDIGKYARKSQRKGLTKYLWLMSKTGKQATTSYELENDKKIRLTEKEIKQLLAQLPEEVRNHFDGEMESLYEIVESQIFDDVELEGQDTGRDDEDGEEDDDEDDDDLGSTMSLDDEEDDDDDEEDEDEDEDEEEEERPRRKIGSKSKSSKAPAKKTVASKKKKSVFKRK</sequence>
<feature type="compositionally biased region" description="Basic residues" evidence="1">
    <location>
        <begin position="283"/>
        <end position="295"/>
    </location>
</feature>
<evidence type="ECO:0000313" key="2">
    <source>
        <dbReference type="EMBL" id="AEZ50503.1"/>
    </source>
</evidence>
<dbReference type="GeneID" id="14011575"/>
<dbReference type="Proteomes" id="UP000006298">
    <property type="component" value="Segment"/>
</dbReference>
<evidence type="ECO:0000313" key="3">
    <source>
        <dbReference type="Proteomes" id="UP000006298"/>
    </source>
</evidence>
<feature type="region of interest" description="Disordered" evidence="1">
    <location>
        <begin position="212"/>
        <end position="295"/>
    </location>
</feature>
<name>J9PTY5_9CAUD</name>
<feature type="compositionally biased region" description="Basic and acidic residues" evidence="1">
    <location>
        <begin position="11"/>
        <end position="22"/>
    </location>
</feature>
<gene>
    <name evidence="2" type="ORF">BCD7_0056</name>
</gene>
<reference evidence="2 3" key="1">
    <citation type="submission" date="2011-09" db="EMBL/GenBank/DDBJ databases">
        <title>Complete Genome Sequence of Bacillus cereus Bacteriophage BCD7.</title>
        <authorList>
            <person name="Lee J.-H."/>
            <person name="Shin H."/>
            <person name="Son B."/>
            <person name="Ryu S."/>
        </authorList>
    </citation>
    <scope>NUCLEOTIDE SEQUENCE [LARGE SCALE GENOMIC DNA]</scope>
</reference>
<dbReference type="EMBL" id="JN712910">
    <property type="protein sequence ID" value="AEZ50503.1"/>
    <property type="molecule type" value="Genomic_DNA"/>
</dbReference>